<accession>A0A7V8RBW6</accession>
<evidence type="ECO:0000313" key="1">
    <source>
        <dbReference type="EMBL" id="MBA1373350.1"/>
    </source>
</evidence>
<dbReference type="Gene3D" id="2.50.20.10">
    <property type="entry name" value="Lipoprotein localisation LolA/LolB/LppX"/>
    <property type="match status" value="1"/>
</dbReference>
<dbReference type="EMBL" id="VDES01000001">
    <property type="protein sequence ID" value="MBA1373350.1"/>
    <property type="molecule type" value="Genomic_DNA"/>
</dbReference>
<reference evidence="1 2" key="1">
    <citation type="journal article" date="1994" name="Int. J. Syst. Bacteriol.">
        <title>Phylogenetic positions of novel aerobic, bacteriochlorophyll a-containing bacteria and description of Roseococcus thiosulfatophilus gen. nov., sp. nov., Erythromicrobium ramosum gen. nov., sp. nov., and Erythrobacter litoralis sp. nov.</title>
        <authorList>
            <person name="Yurkov V."/>
            <person name="Stackebrandt E."/>
            <person name="Holmes A."/>
            <person name="Fuerst J.A."/>
            <person name="Hugenholtz P."/>
            <person name="Golecki J."/>
            <person name="Gad'on N."/>
            <person name="Gorlenko V.M."/>
            <person name="Kompantseva E.I."/>
            <person name="Drews G."/>
        </authorList>
    </citation>
    <scope>NUCLEOTIDE SEQUENCE [LARGE SCALE GENOMIC DNA]</scope>
    <source>
        <strain evidence="1 2">KR-99</strain>
    </source>
</reference>
<name>A0A7V8RBW6_9SPHN</name>
<sequence length="232" mass="25280">MAQTAEELVAKNLAARGGAAALDAIESVKFDGTVIFPGDFQLTYEEVRTRGGDVRVDMALQGLTLVQGWDGRTGWRINPFEGRKDAERMSDDEARSLADTGSIRGPLQRAASLGSTVTYLGREDFDGTNAYKLKVTEKDGDEFVYLLDPDTMLEVKMIETRRIRGAQQVFEYEFGDYEKVAGVYFPMSVESWAAGQGNNRQRTIIASRTANVPAPASLFALPASPAAAPKGN</sequence>
<keyword evidence="2" id="KW-1185">Reference proteome</keyword>
<dbReference type="RefSeq" id="WP_181266433.1">
    <property type="nucleotide sequence ID" value="NZ_BAAAGB010000002.1"/>
</dbReference>
<keyword evidence="1" id="KW-0449">Lipoprotein</keyword>
<comment type="caution">
    <text evidence="1">The sequence shown here is derived from an EMBL/GenBank/DDBJ whole genome shotgun (WGS) entry which is preliminary data.</text>
</comment>
<evidence type="ECO:0000313" key="2">
    <source>
        <dbReference type="Proteomes" id="UP000589292"/>
    </source>
</evidence>
<dbReference type="AlphaFoldDB" id="A0A7V8RBW6"/>
<protein>
    <submittedName>
        <fullName evidence="1">Outer membrane lipoprotein-sorting protein</fullName>
    </submittedName>
</protein>
<dbReference type="Proteomes" id="UP000589292">
    <property type="component" value="Unassembled WGS sequence"/>
</dbReference>
<organism evidence="1 2">
    <name type="scientific">Sphingomonas ursincola</name>
    <dbReference type="NCBI Taxonomy" id="56361"/>
    <lineage>
        <taxon>Bacteria</taxon>
        <taxon>Pseudomonadati</taxon>
        <taxon>Pseudomonadota</taxon>
        <taxon>Alphaproteobacteria</taxon>
        <taxon>Sphingomonadales</taxon>
        <taxon>Sphingomonadaceae</taxon>
        <taxon>Sphingomonas</taxon>
    </lineage>
</organism>
<gene>
    <name evidence="1" type="ORF">FG486_03295</name>
</gene>
<proteinExistence type="predicted"/>